<protein>
    <submittedName>
        <fullName evidence="1">Uncharacterized protein</fullName>
    </submittedName>
</protein>
<dbReference type="AlphaFoldDB" id="A0A2S9IVP0"/>
<dbReference type="OrthoDB" id="953239at2"/>
<proteinExistence type="predicted"/>
<evidence type="ECO:0000313" key="1">
    <source>
        <dbReference type="EMBL" id="PRD44592.1"/>
    </source>
</evidence>
<name>A0A2S9IVP0_9SPHI</name>
<dbReference type="RefSeq" id="WP_105718619.1">
    <property type="nucleotide sequence ID" value="NZ_PVBQ01000025.1"/>
</dbReference>
<dbReference type="Proteomes" id="UP000239711">
    <property type="component" value="Unassembled WGS sequence"/>
</dbReference>
<dbReference type="EMBL" id="PVBQ01000025">
    <property type="protein sequence ID" value="PRD44592.1"/>
    <property type="molecule type" value="Genomic_DNA"/>
</dbReference>
<comment type="caution">
    <text evidence="1">The sequence shown here is derived from an EMBL/GenBank/DDBJ whole genome shotgun (WGS) entry which is preliminary data.</text>
</comment>
<organism evidence="1 2">
    <name type="scientific">Sphingobacterium haloxyli</name>
    <dbReference type="NCBI Taxonomy" id="2100533"/>
    <lineage>
        <taxon>Bacteria</taxon>
        <taxon>Pseudomonadati</taxon>
        <taxon>Bacteroidota</taxon>
        <taxon>Sphingobacteriia</taxon>
        <taxon>Sphingobacteriales</taxon>
        <taxon>Sphingobacteriaceae</taxon>
        <taxon>Sphingobacterium</taxon>
    </lineage>
</organism>
<keyword evidence="2" id="KW-1185">Reference proteome</keyword>
<reference evidence="1 2" key="1">
    <citation type="submission" date="2018-02" db="EMBL/GenBank/DDBJ databases">
        <title>The draft genome of Sphingobacterium sp. 5JN-11.</title>
        <authorList>
            <person name="Liu L."/>
            <person name="Li L."/>
            <person name="Liang L."/>
            <person name="Zhang X."/>
            <person name="Wang T."/>
        </authorList>
    </citation>
    <scope>NUCLEOTIDE SEQUENCE [LARGE SCALE GENOMIC DNA]</scope>
    <source>
        <strain evidence="1 2">5JN-11</strain>
    </source>
</reference>
<gene>
    <name evidence="1" type="ORF">C5745_19110</name>
</gene>
<evidence type="ECO:0000313" key="2">
    <source>
        <dbReference type="Proteomes" id="UP000239711"/>
    </source>
</evidence>
<accession>A0A2S9IVP0</accession>
<sequence>MKKDLPDNLVEDISIAVVLESSTPSEKVWNVYLINEKQLPLTNVIVSSKGYGEKDGREVKTTVLRHFLGEIEARAFYKIEAIDPQVFGLTNEYWLSYYIDKTIYDKKYIFLPESIVDENLVKVPLVNKPGIVIGGRK</sequence>